<dbReference type="InterPro" id="IPR052295">
    <property type="entry name" value="Odorant-binding_protein"/>
</dbReference>
<dbReference type="Gene3D" id="1.10.238.270">
    <property type="match status" value="1"/>
</dbReference>
<dbReference type="OrthoDB" id="8054259at2759"/>
<comment type="subcellular location">
    <subcellularLocation>
        <location evidence="1">Secreted</location>
    </subcellularLocation>
</comment>
<evidence type="ECO:0000256" key="3">
    <source>
        <dbReference type="ARBA" id="ARBA00022525"/>
    </source>
</evidence>
<keyword evidence="5" id="KW-1185">Reference proteome</keyword>
<evidence type="ECO:0000313" key="6">
    <source>
        <dbReference type="RefSeq" id="XP_030375797.1"/>
    </source>
</evidence>
<dbReference type="AlphaFoldDB" id="A0A6J2TLB7"/>
<dbReference type="RefSeq" id="XP_030375797.1">
    <property type="nucleotide sequence ID" value="XM_030519937.1"/>
</dbReference>
<keyword evidence="4" id="KW-0732">Signal</keyword>
<dbReference type="GeneID" id="115625063"/>
<evidence type="ECO:0000313" key="5">
    <source>
        <dbReference type="Proteomes" id="UP000504634"/>
    </source>
</evidence>
<evidence type="ECO:0000256" key="1">
    <source>
        <dbReference type="ARBA" id="ARBA00004613"/>
    </source>
</evidence>
<feature type="signal peptide" evidence="4">
    <location>
        <begin position="1"/>
        <end position="20"/>
    </location>
</feature>
<comment type="similarity">
    <text evidence="2">Belongs to the PBP/GOBP family.</text>
</comment>
<evidence type="ECO:0000256" key="2">
    <source>
        <dbReference type="ARBA" id="ARBA00008098"/>
    </source>
</evidence>
<dbReference type="CTD" id="41006"/>
<accession>A0A6J2TLB7</accession>
<proteinExistence type="inferred from homology"/>
<dbReference type="GO" id="GO:0005576">
    <property type="term" value="C:extracellular region"/>
    <property type="evidence" value="ECO:0007669"/>
    <property type="project" value="UniProtKB-SubCell"/>
</dbReference>
<feature type="chain" id="PRO_5026883103" evidence="4">
    <location>
        <begin position="21"/>
        <end position="202"/>
    </location>
</feature>
<protein>
    <submittedName>
        <fullName evidence="6">Uncharacterized protein LOC115625063</fullName>
    </submittedName>
</protein>
<reference evidence="6" key="1">
    <citation type="submission" date="2025-08" db="UniProtKB">
        <authorList>
            <consortium name="RefSeq"/>
        </authorList>
    </citation>
    <scope>IDENTIFICATION</scope>
    <source>
        <strain evidence="6">11010-0011.00</strain>
        <tissue evidence="6">Whole body</tissue>
    </source>
</reference>
<sequence>MIGKYLNGLLMLTLCCVSNADLVKQCAEQQKLATHLAQSCCELTRPSLDKGNAECRSSLNLPKRKFNFAERYTINMCIEECNYIASGYIDIDPPYRLDPVRIEENLQIIMPEPKTKSVKFMTETYSKCEKFRQHHASRFTLHLPDVEFIEQPCNPFALQITICMRIFAMQNCPREFFVNSKECNMTKNYFLNCVGDIGSNLS</sequence>
<keyword evidence="3" id="KW-0964">Secreted</keyword>
<dbReference type="PANTHER" id="PTHR21066">
    <property type="entry name" value="ODORANT-BINDING PROTEIN 59A-RELATED"/>
    <property type="match status" value="1"/>
</dbReference>
<organism evidence="5 6">
    <name type="scientific">Drosophila lebanonensis</name>
    <name type="common">Fruit fly</name>
    <name type="synonym">Scaptodrosophila lebanonensis</name>
    <dbReference type="NCBI Taxonomy" id="7225"/>
    <lineage>
        <taxon>Eukaryota</taxon>
        <taxon>Metazoa</taxon>
        <taxon>Ecdysozoa</taxon>
        <taxon>Arthropoda</taxon>
        <taxon>Hexapoda</taxon>
        <taxon>Insecta</taxon>
        <taxon>Pterygota</taxon>
        <taxon>Neoptera</taxon>
        <taxon>Endopterygota</taxon>
        <taxon>Diptera</taxon>
        <taxon>Brachycera</taxon>
        <taxon>Muscomorpha</taxon>
        <taxon>Ephydroidea</taxon>
        <taxon>Drosophilidae</taxon>
        <taxon>Scaptodrosophila</taxon>
    </lineage>
</organism>
<dbReference type="PANTHER" id="PTHR21066:SF15">
    <property type="entry name" value="GH25962P-RELATED"/>
    <property type="match status" value="1"/>
</dbReference>
<name>A0A6J2TLB7_DROLE</name>
<dbReference type="Proteomes" id="UP000504634">
    <property type="component" value="Unplaced"/>
</dbReference>
<gene>
    <name evidence="6" type="primary">LOC115625063</name>
</gene>
<evidence type="ECO:0000256" key="4">
    <source>
        <dbReference type="SAM" id="SignalP"/>
    </source>
</evidence>